<feature type="transmembrane region" description="Helical" evidence="2">
    <location>
        <begin position="251"/>
        <end position="270"/>
    </location>
</feature>
<name>A0ABQ6KCA0_9MICO</name>
<feature type="transmembrane region" description="Helical" evidence="2">
    <location>
        <begin position="111"/>
        <end position="134"/>
    </location>
</feature>
<feature type="transmembrane region" description="Helical" evidence="2">
    <location>
        <begin position="146"/>
        <end position="171"/>
    </location>
</feature>
<evidence type="ECO:0008006" key="5">
    <source>
        <dbReference type="Google" id="ProtNLM"/>
    </source>
</evidence>
<sequence length="349" mass="35726">MRAFVSLVIAVVLSVAGHLLVWGGGWTLHRLSAQLREQTADALLPSVVLGLGVLCLAGAMLTVAWSSVGVVIIGLVQTLTGLGIIILPAAIWAGTLISAERIYRPVGDGLFAWWASGLGLLVGLLFLVAGMATAARRPRSTAAGRVVTTVLSLVLGAGAVLLVALGGARLIQSIQQRSGGIELLGVLLVLAAAVLVVIVIAGVRFSSLGAIVLGVLLGALGGLLIWSPQLVLRPIASNRALTDGLRYAGDGGGYLVLGVLVLVAGIAGVVRARRRRAMEPVEDVDERIGYQPEDGVGSLFPFGAAGDDTPTGPIRTGPASTGRATPPGERPPTACRLSDRTSARDATHP</sequence>
<dbReference type="Proteomes" id="UP001157034">
    <property type="component" value="Unassembled WGS sequence"/>
</dbReference>
<feature type="transmembrane region" description="Helical" evidence="2">
    <location>
        <begin position="210"/>
        <end position="231"/>
    </location>
</feature>
<feature type="transmembrane region" description="Helical" evidence="2">
    <location>
        <begin position="79"/>
        <end position="99"/>
    </location>
</feature>
<keyword evidence="4" id="KW-1185">Reference proteome</keyword>
<proteinExistence type="predicted"/>
<gene>
    <name evidence="3" type="ORF">GCM10025881_29500</name>
</gene>
<evidence type="ECO:0000313" key="3">
    <source>
        <dbReference type="EMBL" id="GMA96126.1"/>
    </source>
</evidence>
<feature type="transmembrane region" description="Helical" evidence="2">
    <location>
        <begin position="47"/>
        <end position="72"/>
    </location>
</feature>
<keyword evidence="2" id="KW-1133">Transmembrane helix</keyword>
<organism evidence="3 4">
    <name type="scientific">Pseudolysinimonas kribbensis</name>
    <dbReference type="NCBI Taxonomy" id="433641"/>
    <lineage>
        <taxon>Bacteria</taxon>
        <taxon>Bacillati</taxon>
        <taxon>Actinomycetota</taxon>
        <taxon>Actinomycetes</taxon>
        <taxon>Micrococcales</taxon>
        <taxon>Microbacteriaceae</taxon>
        <taxon>Pseudolysinimonas</taxon>
    </lineage>
</organism>
<feature type="region of interest" description="Disordered" evidence="1">
    <location>
        <begin position="300"/>
        <end position="349"/>
    </location>
</feature>
<evidence type="ECO:0000313" key="4">
    <source>
        <dbReference type="Proteomes" id="UP001157034"/>
    </source>
</evidence>
<evidence type="ECO:0000256" key="2">
    <source>
        <dbReference type="SAM" id="Phobius"/>
    </source>
</evidence>
<keyword evidence="2" id="KW-0812">Transmembrane</keyword>
<dbReference type="EMBL" id="BSVB01000001">
    <property type="protein sequence ID" value="GMA96126.1"/>
    <property type="molecule type" value="Genomic_DNA"/>
</dbReference>
<protein>
    <recommendedName>
        <fullName evidence="5">Integral membrane protein</fullName>
    </recommendedName>
</protein>
<accession>A0ABQ6KCA0</accession>
<feature type="transmembrane region" description="Helical" evidence="2">
    <location>
        <begin position="183"/>
        <end position="203"/>
    </location>
</feature>
<keyword evidence="2" id="KW-0472">Membrane</keyword>
<dbReference type="RefSeq" id="WP_284254763.1">
    <property type="nucleotide sequence ID" value="NZ_BSVB01000001.1"/>
</dbReference>
<reference evidence="4" key="1">
    <citation type="journal article" date="2019" name="Int. J. Syst. Evol. Microbiol.">
        <title>The Global Catalogue of Microorganisms (GCM) 10K type strain sequencing project: providing services to taxonomists for standard genome sequencing and annotation.</title>
        <authorList>
            <consortium name="The Broad Institute Genomics Platform"/>
            <consortium name="The Broad Institute Genome Sequencing Center for Infectious Disease"/>
            <person name="Wu L."/>
            <person name="Ma J."/>
        </authorList>
    </citation>
    <scope>NUCLEOTIDE SEQUENCE [LARGE SCALE GENOMIC DNA]</scope>
    <source>
        <strain evidence="4">NBRC 108894</strain>
    </source>
</reference>
<comment type="caution">
    <text evidence="3">The sequence shown here is derived from an EMBL/GenBank/DDBJ whole genome shotgun (WGS) entry which is preliminary data.</text>
</comment>
<feature type="compositionally biased region" description="Basic and acidic residues" evidence="1">
    <location>
        <begin position="337"/>
        <end position="349"/>
    </location>
</feature>
<evidence type="ECO:0000256" key="1">
    <source>
        <dbReference type="SAM" id="MobiDB-lite"/>
    </source>
</evidence>